<dbReference type="Pfam" id="PF01266">
    <property type="entry name" value="DAO"/>
    <property type="match status" value="1"/>
</dbReference>
<evidence type="ECO:0000313" key="2">
    <source>
        <dbReference type="EMBL" id="UGS37384.1"/>
    </source>
</evidence>
<dbReference type="Proteomes" id="UP001162834">
    <property type="component" value="Chromosome"/>
</dbReference>
<protein>
    <recommendedName>
        <fullName evidence="1">FAD dependent oxidoreductase domain-containing protein</fullName>
    </recommendedName>
</protein>
<dbReference type="InterPro" id="IPR006076">
    <property type="entry name" value="FAD-dep_OxRdtase"/>
</dbReference>
<accession>A0A9E6XZR8</accession>
<reference evidence="2" key="1">
    <citation type="journal article" date="2022" name="Int. J. Syst. Evol. Microbiol.">
        <title>Pseudomonas aegrilactucae sp. nov. and Pseudomonas morbosilactucae sp. nov., pathogens causing bacterial rot of lettuce in Japan.</title>
        <authorList>
            <person name="Sawada H."/>
            <person name="Fujikawa T."/>
            <person name="Satou M."/>
        </authorList>
    </citation>
    <scope>NUCLEOTIDE SEQUENCE</scope>
    <source>
        <strain evidence="2">0166_1</strain>
    </source>
</reference>
<proteinExistence type="predicted"/>
<dbReference type="GO" id="GO:0005737">
    <property type="term" value="C:cytoplasm"/>
    <property type="evidence" value="ECO:0007669"/>
    <property type="project" value="TreeGrafter"/>
</dbReference>
<sequence length="497" mass="52903">MGVPARPRMWAAAPIDLGQRPLHGAGAGGPLTELAARAGHRLAGPMPVSFWMRRLEPLPPPRPPLDGDRDADVCIVGAGYTGLWTAYELKRAQPDLDVVVLESRFAGFGASGRNGGWVLGDLAGSRERWARGPAGRAGVTALLHAVQAAVDEVGAAVDREGIACDFVKDGSLQVAQSELELERVRGIVEEERRWGRDTELLDGPDATKRVAVDGVLGAAFTAHCARVQPAKLVRGLADAVQRAGATIHESTRVTSIAPGAAHTAAGVVRARHVVRATEGYSARLDGHRRVLLPMNSAMIVTEPLDAGVWEQVGWAGAETLSDARHRFVYLQRTADGRVAIGGRGVPYRFGSGTAREGPVPARTIDELRTRLAELFPVLRDAPIDDAWHGILGVPRNWSPSVGLDPTTGIAWAGGYVGEGVAAANLAGRTLRDLLLGRDTELTRLPWVGPAARRWEPEPLRFAGVQAVYALYAAADRRERGTGRPSLTGRLGHAIAGH</sequence>
<name>A0A9E6XZR8_9ACTN</name>
<evidence type="ECO:0000259" key="1">
    <source>
        <dbReference type="Pfam" id="PF01266"/>
    </source>
</evidence>
<dbReference type="AlphaFoldDB" id="A0A9E6XZR8"/>
<dbReference type="PANTHER" id="PTHR13847:SF285">
    <property type="entry name" value="FAD DEPENDENT OXIDOREDUCTASE DOMAIN-CONTAINING PROTEIN"/>
    <property type="match status" value="1"/>
</dbReference>
<dbReference type="KEGG" id="sbae:DSM104329_03799"/>
<dbReference type="Gene3D" id="3.30.9.10">
    <property type="entry name" value="D-Amino Acid Oxidase, subunit A, domain 2"/>
    <property type="match status" value="1"/>
</dbReference>
<dbReference type="PANTHER" id="PTHR13847">
    <property type="entry name" value="SARCOSINE DEHYDROGENASE-RELATED"/>
    <property type="match status" value="1"/>
</dbReference>
<dbReference type="InterPro" id="IPR036188">
    <property type="entry name" value="FAD/NAD-bd_sf"/>
</dbReference>
<dbReference type="SUPFAM" id="SSF51905">
    <property type="entry name" value="FAD/NAD(P)-binding domain"/>
    <property type="match status" value="1"/>
</dbReference>
<evidence type="ECO:0000313" key="3">
    <source>
        <dbReference type="Proteomes" id="UP001162834"/>
    </source>
</evidence>
<dbReference type="EMBL" id="CP087164">
    <property type="protein sequence ID" value="UGS37384.1"/>
    <property type="molecule type" value="Genomic_DNA"/>
</dbReference>
<organism evidence="2 3">
    <name type="scientific">Capillimicrobium parvum</name>
    <dbReference type="NCBI Taxonomy" id="2884022"/>
    <lineage>
        <taxon>Bacteria</taxon>
        <taxon>Bacillati</taxon>
        <taxon>Actinomycetota</taxon>
        <taxon>Thermoleophilia</taxon>
        <taxon>Solirubrobacterales</taxon>
        <taxon>Capillimicrobiaceae</taxon>
        <taxon>Capillimicrobium</taxon>
    </lineage>
</organism>
<gene>
    <name evidence="2" type="ORF">DSM104329_03799</name>
</gene>
<keyword evidence="3" id="KW-1185">Reference proteome</keyword>
<dbReference type="Gene3D" id="3.50.50.60">
    <property type="entry name" value="FAD/NAD(P)-binding domain"/>
    <property type="match status" value="1"/>
</dbReference>
<feature type="domain" description="FAD dependent oxidoreductase" evidence="1">
    <location>
        <begin position="72"/>
        <end position="433"/>
    </location>
</feature>